<keyword evidence="5" id="KW-1185">Reference proteome</keyword>
<dbReference type="Pfam" id="PF00072">
    <property type="entry name" value="Response_reg"/>
    <property type="match status" value="1"/>
</dbReference>
<evidence type="ECO:0000256" key="1">
    <source>
        <dbReference type="PROSITE-ProRule" id="PRU00169"/>
    </source>
</evidence>
<dbReference type="Proteomes" id="UP000267469">
    <property type="component" value="Unassembled WGS sequence"/>
</dbReference>
<name>A0A3N0ELK8_SINP1</name>
<evidence type="ECO:0000259" key="3">
    <source>
        <dbReference type="PROSITE" id="PS50930"/>
    </source>
</evidence>
<dbReference type="PANTHER" id="PTHR37299">
    <property type="entry name" value="TRANSCRIPTIONAL REGULATOR-RELATED"/>
    <property type="match status" value="1"/>
</dbReference>
<dbReference type="InterPro" id="IPR011006">
    <property type="entry name" value="CheY-like_superfamily"/>
</dbReference>
<dbReference type="Gene3D" id="3.40.50.2300">
    <property type="match status" value="1"/>
</dbReference>
<proteinExistence type="predicted"/>
<dbReference type="OrthoDB" id="2168082at2"/>
<dbReference type="PROSITE" id="PS50110">
    <property type="entry name" value="RESPONSE_REGULATORY"/>
    <property type="match status" value="1"/>
</dbReference>
<organism evidence="4 5">
    <name type="scientific">Sinomicrobium pectinilyticum</name>
    <dbReference type="NCBI Taxonomy" id="1084421"/>
    <lineage>
        <taxon>Bacteria</taxon>
        <taxon>Pseudomonadati</taxon>
        <taxon>Bacteroidota</taxon>
        <taxon>Flavobacteriia</taxon>
        <taxon>Flavobacteriales</taxon>
        <taxon>Flavobacteriaceae</taxon>
        <taxon>Sinomicrobium</taxon>
    </lineage>
</organism>
<dbReference type="PANTHER" id="PTHR37299:SF1">
    <property type="entry name" value="STAGE 0 SPORULATION PROTEIN A HOMOLOG"/>
    <property type="match status" value="1"/>
</dbReference>
<evidence type="ECO:0000313" key="4">
    <source>
        <dbReference type="EMBL" id="RNL88704.1"/>
    </source>
</evidence>
<protein>
    <submittedName>
        <fullName evidence="4">DNA-binding response regulator</fullName>
    </submittedName>
</protein>
<feature type="domain" description="Response regulatory" evidence="2">
    <location>
        <begin position="11"/>
        <end position="126"/>
    </location>
</feature>
<keyword evidence="4" id="KW-0238">DNA-binding</keyword>
<dbReference type="SUPFAM" id="SSF52172">
    <property type="entry name" value="CheY-like"/>
    <property type="match status" value="1"/>
</dbReference>
<evidence type="ECO:0000259" key="2">
    <source>
        <dbReference type="PROSITE" id="PS50110"/>
    </source>
</evidence>
<dbReference type="AlphaFoldDB" id="A0A3N0ELK8"/>
<dbReference type="Gene3D" id="2.40.50.1020">
    <property type="entry name" value="LytTr DNA-binding domain"/>
    <property type="match status" value="1"/>
</dbReference>
<accession>A0A3N0ELK8</accession>
<reference evidence="4 5" key="1">
    <citation type="submission" date="2018-10" db="EMBL/GenBank/DDBJ databases">
        <title>Sinomicrobium pectinilyticum sp. nov., a pectinase-producing bacterium isolated from alkaline and saline soil, and emended description of the genus Sinomicrobium.</title>
        <authorList>
            <person name="Cheng B."/>
            <person name="Li C."/>
            <person name="Lai Q."/>
            <person name="Du M."/>
            <person name="Shao Z."/>
            <person name="Xu P."/>
            <person name="Yang C."/>
        </authorList>
    </citation>
    <scope>NUCLEOTIDE SEQUENCE [LARGE SCALE GENOMIC DNA]</scope>
    <source>
        <strain evidence="4 5">5DNS001</strain>
    </source>
</reference>
<dbReference type="Pfam" id="PF04397">
    <property type="entry name" value="LytTR"/>
    <property type="match status" value="1"/>
</dbReference>
<evidence type="ECO:0000313" key="5">
    <source>
        <dbReference type="Proteomes" id="UP000267469"/>
    </source>
</evidence>
<dbReference type="RefSeq" id="WP_123215465.1">
    <property type="nucleotide sequence ID" value="NZ_RJTM01000057.1"/>
</dbReference>
<dbReference type="InterPro" id="IPR046947">
    <property type="entry name" value="LytR-like"/>
</dbReference>
<feature type="modified residue" description="4-aspartylphosphate" evidence="1">
    <location>
        <position position="62"/>
    </location>
</feature>
<dbReference type="PROSITE" id="PS50930">
    <property type="entry name" value="HTH_LYTTR"/>
    <property type="match status" value="1"/>
</dbReference>
<dbReference type="SMART" id="SM00850">
    <property type="entry name" value="LytTR"/>
    <property type="match status" value="1"/>
</dbReference>
<keyword evidence="1" id="KW-0597">Phosphoprotein</keyword>
<gene>
    <name evidence="4" type="ORF">ED312_07910</name>
</gene>
<comment type="caution">
    <text evidence="4">The sequence shown here is derived from an EMBL/GenBank/DDBJ whole genome shotgun (WGS) entry which is preliminary data.</text>
</comment>
<dbReference type="SMART" id="SM00448">
    <property type="entry name" value="REC"/>
    <property type="match status" value="1"/>
</dbReference>
<dbReference type="EMBL" id="RJTM01000057">
    <property type="protein sequence ID" value="RNL88704.1"/>
    <property type="molecule type" value="Genomic_DNA"/>
</dbReference>
<dbReference type="InterPro" id="IPR001789">
    <property type="entry name" value="Sig_transdc_resp-reg_receiver"/>
</dbReference>
<sequence length="258" mass="29779">METAIPAREISCLLVEDDSRSREFITAVLTKRFKTLLLYEAGDLKKAEAIFGKVQPQLLLLDINLPDGNSFELLEKLYRKKERNFKVIFITAHADYAMQAFRFSALDFLLKPVTPGDVENAVARVIDTLQQETYYLQLEAFFQNYREEGSSEKKIVLKTSDRIHVIKAKDICYAQADNNYTVFSLEPDKKIVVSQPLKVFEERLSPLGFIRVHQSYLVNFSHVAMYRKKEEHLVLNNGFRIPVSKSKKARVLAFFDSL</sequence>
<dbReference type="InterPro" id="IPR007492">
    <property type="entry name" value="LytTR_DNA-bd_dom"/>
</dbReference>
<dbReference type="GO" id="GO:0003677">
    <property type="term" value="F:DNA binding"/>
    <property type="evidence" value="ECO:0007669"/>
    <property type="project" value="UniProtKB-KW"/>
</dbReference>
<dbReference type="GO" id="GO:0000156">
    <property type="term" value="F:phosphorelay response regulator activity"/>
    <property type="evidence" value="ECO:0007669"/>
    <property type="project" value="InterPro"/>
</dbReference>
<feature type="domain" description="HTH LytTR-type" evidence="3">
    <location>
        <begin position="155"/>
        <end position="257"/>
    </location>
</feature>
<dbReference type="CDD" id="cd00156">
    <property type="entry name" value="REC"/>
    <property type="match status" value="1"/>
</dbReference>